<reference evidence="2" key="1">
    <citation type="submission" date="2017-11" db="EMBL/GenBank/DDBJ databases">
        <authorList>
            <person name="Seth-Smith MB H."/>
        </authorList>
    </citation>
    <scope>NUCLEOTIDE SEQUENCE [LARGE SCALE GENOMIC DNA]</scope>
</reference>
<dbReference type="Proteomes" id="UP000244926">
    <property type="component" value="Chromosome I"/>
</dbReference>
<proteinExistence type="predicted"/>
<dbReference type="EMBL" id="LT993738">
    <property type="protein sequence ID" value="SPN73702.1"/>
    <property type="molecule type" value="Genomic_DNA"/>
</dbReference>
<dbReference type="KEGG" id="csee:C10C_0541"/>
<name>A0A2R8FBK3_9CHLA</name>
<accession>A0A2R8FBK3</accession>
<gene>
    <name evidence="1" type="ORF">C10C_0541</name>
</gene>
<evidence type="ECO:0000313" key="2">
    <source>
        <dbReference type="Proteomes" id="UP000244926"/>
    </source>
</evidence>
<keyword evidence="2" id="KW-1185">Reference proteome</keyword>
<dbReference type="AlphaFoldDB" id="A0A2R8FBK3"/>
<protein>
    <submittedName>
        <fullName evidence="1">Uncharacterized protein</fullName>
    </submittedName>
</protein>
<sequence length="195" mass="22447">MRYVIAERITSQKDCPVILYPKNYLIQPPLYNWQSPNKPAITAHSFHCRGQGGSLSTPEGILYDCEGLRHSITQEVSRYIHPKLIEMVRLLQQDHPKLTIIEAFCCSKHFRFLEASGIFLSQGHLQGTRVLLNLNPPLPTEEILQIPNKLYKKKSDPHLTQFTITESTMSNQEVLLTWKSHDSHTEISLEILHHL</sequence>
<evidence type="ECO:0000313" key="1">
    <source>
        <dbReference type="EMBL" id="SPN73702.1"/>
    </source>
</evidence>
<organism evidence="1 2">
    <name type="scientific">Chlamydia serpentis</name>
    <dbReference type="NCBI Taxonomy" id="1967782"/>
    <lineage>
        <taxon>Bacteria</taxon>
        <taxon>Pseudomonadati</taxon>
        <taxon>Chlamydiota</taxon>
        <taxon>Chlamydiia</taxon>
        <taxon>Chlamydiales</taxon>
        <taxon>Chlamydiaceae</taxon>
        <taxon>Chlamydia/Chlamydophila group</taxon>
        <taxon>Chlamydia</taxon>
    </lineage>
</organism>